<proteinExistence type="predicted"/>
<dbReference type="GO" id="GO:0016740">
    <property type="term" value="F:transferase activity"/>
    <property type="evidence" value="ECO:0007669"/>
    <property type="project" value="UniProtKB-KW"/>
</dbReference>
<evidence type="ECO:0000313" key="2">
    <source>
        <dbReference type="Proteomes" id="UP000255106"/>
    </source>
</evidence>
<accession>A0A377LZL1</accession>
<organism evidence="1 2">
    <name type="scientific">Enterobacter cloacae</name>
    <dbReference type="NCBI Taxonomy" id="550"/>
    <lineage>
        <taxon>Bacteria</taxon>
        <taxon>Pseudomonadati</taxon>
        <taxon>Pseudomonadota</taxon>
        <taxon>Gammaproteobacteria</taxon>
        <taxon>Enterobacterales</taxon>
        <taxon>Enterobacteriaceae</taxon>
        <taxon>Enterobacter</taxon>
        <taxon>Enterobacter cloacae complex</taxon>
    </lineage>
</organism>
<dbReference type="AlphaFoldDB" id="A0A377LZL1"/>
<sequence length="78" mass="8856">MLVFLEQSNFKNIEKITVVLGSACPHRSEIISLANKSKYDVDVLVNVSNMAELMLEHDFAIGAMGERRGNDVLWDYLR</sequence>
<dbReference type="Proteomes" id="UP000255106">
    <property type="component" value="Unassembled WGS sequence"/>
</dbReference>
<reference evidence="1 2" key="1">
    <citation type="submission" date="2018-06" db="EMBL/GenBank/DDBJ databases">
        <authorList>
            <consortium name="Pathogen Informatics"/>
            <person name="Doyle S."/>
        </authorList>
    </citation>
    <scope>NUCLEOTIDE SEQUENCE [LARGE SCALE GENOMIC DNA]</scope>
    <source>
        <strain evidence="1 2">NCTC10005</strain>
    </source>
</reference>
<gene>
    <name evidence="1" type="ORF">NCTC10005_03493</name>
</gene>
<protein>
    <submittedName>
        <fullName evidence="1">Spore coat polysaccharide biosynthesis protein, predicted glycosyltransferase</fullName>
    </submittedName>
</protein>
<dbReference type="Gene3D" id="3.40.50.2000">
    <property type="entry name" value="Glycogen Phosphorylase B"/>
    <property type="match status" value="1"/>
</dbReference>
<keyword evidence="1" id="KW-0808">Transferase</keyword>
<name>A0A377LZL1_ENTCL</name>
<evidence type="ECO:0000313" key="1">
    <source>
        <dbReference type="EMBL" id="STQ10740.1"/>
    </source>
</evidence>
<dbReference type="EMBL" id="UGJB01000004">
    <property type="protein sequence ID" value="STQ10740.1"/>
    <property type="molecule type" value="Genomic_DNA"/>
</dbReference>